<proteinExistence type="predicted"/>
<dbReference type="PANTHER" id="PTHR34351">
    <property type="entry name" value="SLR1927 PROTEIN-RELATED"/>
    <property type="match status" value="1"/>
</dbReference>
<evidence type="ECO:0000313" key="3">
    <source>
        <dbReference type="EMBL" id="MFD2829512.1"/>
    </source>
</evidence>
<accession>A0ABW5WSN4</accession>
<keyword evidence="1" id="KW-1133">Transmembrane helix</keyword>
<evidence type="ECO:0000259" key="2">
    <source>
        <dbReference type="Pfam" id="PF01882"/>
    </source>
</evidence>
<organism evidence="3 4">
    <name type="scientific">Corticicoccus populi</name>
    <dbReference type="NCBI Taxonomy" id="1812821"/>
    <lineage>
        <taxon>Bacteria</taxon>
        <taxon>Bacillati</taxon>
        <taxon>Bacillota</taxon>
        <taxon>Bacilli</taxon>
        <taxon>Bacillales</taxon>
        <taxon>Staphylococcaceae</taxon>
        <taxon>Corticicoccus</taxon>
    </lineage>
</organism>
<feature type="transmembrane region" description="Helical" evidence="1">
    <location>
        <begin position="30"/>
        <end position="52"/>
    </location>
</feature>
<dbReference type="PANTHER" id="PTHR34351:SF2">
    <property type="entry name" value="DUF58 DOMAIN-CONTAINING PROTEIN"/>
    <property type="match status" value="1"/>
</dbReference>
<keyword evidence="1" id="KW-0812">Transmembrane</keyword>
<keyword evidence="4" id="KW-1185">Reference proteome</keyword>
<sequence>MKTISLVLRIVFLFVISLSLYTYAMVQGGFVSWFLVYAFLPVMLYLVIFLLYPIRFWYVERQNDVSVFQSGDKIKVNIIIKRRLPFPIQYCTVQDKIPDSLMKGDSGKEKYKFPKVAGSMEIDREASGILFPLFKRQFEYSYTLEHLPRGVHYLSDIEIQTGDIFGIIRKSVTFSIQQSFTVYPYHHQLKIDDVKSVEGEGGTAVYHIPSINITGVSGAREYVPGDRMAWIDWKQTARKDEVMTKEFDQEKSDDIWVIHNNFMRKDSAPVLYEASIELSASLTRILSKKDYIVHFISFGSVTESFDMSEGDIQKIMIDEYLSRRQRDSGILPETSFNEMSRTNESGNVVMIMTSSSNVPVHSIINISKHAGYFSLIYLYMGRLSNKDKEVLHKLSLSNIRVYEINLKSFYEDPVEVRSI</sequence>
<protein>
    <submittedName>
        <fullName evidence="3">DUF58 domain-containing protein</fullName>
    </submittedName>
</protein>
<feature type="domain" description="DUF58" evidence="2">
    <location>
        <begin position="219"/>
        <end position="266"/>
    </location>
</feature>
<dbReference type="Pfam" id="PF01882">
    <property type="entry name" value="DUF58"/>
    <property type="match status" value="1"/>
</dbReference>
<name>A0ABW5WSN4_9STAP</name>
<gene>
    <name evidence="3" type="ORF">ACFSX4_03465</name>
</gene>
<feature type="transmembrane region" description="Helical" evidence="1">
    <location>
        <begin position="7"/>
        <end position="24"/>
    </location>
</feature>
<reference evidence="4" key="1">
    <citation type="journal article" date="2019" name="Int. J. Syst. Evol. Microbiol.">
        <title>The Global Catalogue of Microorganisms (GCM) 10K type strain sequencing project: providing services to taxonomists for standard genome sequencing and annotation.</title>
        <authorList>
            <consortium name="The Broad Institute Genomics Platform"/>
            <consortium name="The Broad Institute Genome Sequencing Center for Infectious Disease"/>
            <person name="Wu L."/>
            <person name="Ma J."/>
        </authorList>
    </citation>
    <scope>NUCLEOTIDE SEQUENCE [LARGE SCALE GENOMIC DNA]</scope>
    <source>
        <strain evidence="4">KCTC 33575</strain>
    </source>
</reference>
<dbReference type="RefSeq" id="WP_377771576.1">
    <property type="nucleotide sequence ID" value="NZ_JBHUOQ010000001.1"/>
</dbReference>
<keyword evidence="1" id="KW-0472">Membrane</keyword>
<dbReference type="InterPro" id="IPR002881">
    <property type="entry name" value="DUF58"/>
</dbReference>
<comment type="caution">
    <text evidence="3">The sequence shown here is derived from an EMBL/GenBank/DDBJ whole genome shotgun (WGS) entry which is preliminary data.</text>
</comment>
<dbReference type="Proteomes" id="UP001597519">
    <property type="component" value="Unassembled WGS sequence"/>
</dbReference>
<dbReference type="EMBL" id="JBHUOQ010000001">
    <property type="protein sequence ID" value="MFD2829512.1"/>
    <property type="molecule type" value="Genomic_DNA"/>
</dbReference>
<evidence type="ECO:0000256" key="1">
    <source>
        <dbReference type="SAM" id="Phobius"/>
    </source>
</evidence>
<evidence type="ECO:0000313" key="4">
    <source>
        <dbReference type="Proteomes" id="UP001597519"/>
    </source>
</evidence>